<gene>
    <name evidence="1" type="ORF">RHMOL_Rhmol02G0218100</name>
</gene>
<accession>A0ACC0PVH2</accession>
<proteinExistence type="predicted"/>
<dbReference type="EMBL" id="CM046389">
    <property type="protein sequence ID" value="KAI8568662.1"/>
    <property type="molecule type" value="Genomic_DNA"/>
</dbReference>
<name>A0ACC0PVH2_RHOML</name>
<dbReference type="Proteomes" id="UP001062846">
    <property type="component" value="Chromosome 2"/>
</dbReference>
<evidence type="ECO:0000313" key="1">
    <source>
        <dbReference type="EMBL" id="KAI8568662.1"/>
    </source>
</evidence>
<keyword evidence="2" id="KW-1185">Reference proteome</keyword>
<organism evidence="1 2">
    <name type="scientific">Rhododendron molle</name>
    <name type="common">Chinese azalea</name>
    <name type="synonym">Azalea mollis</name>
    <dbReference type="NCBI Taxonomy" id="49168"/>
    <lineage>
        <taxon>Eukaryota</taxon>
        <taxon>Viridiplantae</taxon>
        <taxon>Streptophyta</taxon>
        <taxon>Embryophyta</taxon>
        <taxon>Tracheophyta</taxon>
        <taxon>Spermatophyta</taxon>
        <taxon>Magnoliopsida</taxon>
        <taxon>eudicotyledons</taxon>
        <taxon>Gunneridae</taxon>
        <taxon>Pentapetalae</taxon>
        <taxon>asterids</taxon>
        <taxon>Ericales</taxon>
        <taxon>Ericaceae</taxon>
        <taxon>Ericoideae</taxon>
        <taxon>Rhodoreae</taxon>
        <taxon>Rhododendron</taxon>
    </lineage>
</organism>
<evidence type="ECO:0000313" key="2">
    <source>
        <dbReference type="Proteomes" id="UP001062846"/>
    </source>
</evidence>
<comment type="caution">
    <text evidence="1">The sequence shown here is derived from an EMBL/GenBank/DDBJ whole genome shotgun (WGS) entry which is preliminary data.</text>
</comment>
<reference evidence="1" key="1">
    <citation type="submission" date="2022-02" db="EMBL/GenBank/DDBJ databases">
        <title>Plant Genome Project.</title>
        <authorList>
            <person name="Zhang R.-G."/>
        </authorList>
    </citation>
    <scope>NUCLEOTIDE SEQUENCE</scope>
    <source>
        <strain evidence="1">AT1</strain>
    </source>
</reference>
<sequence length="203" mass="24063">MVVERLFMEFHSLFVCYEYEVYPPSLCFHGGFYSLKTTDNRSKIVAYTIDHETRYRIYKASPLFLEKHSDMLPAWDVHEWQFKKDMAVWLESVFFYSFLRCSLAGMVLPIGYHVFLEGCDDSIWILLKSGSRVWPVRIIDNVFDDGWPKFVGKHARSPKLTIVFSAERKWIFEVFVLDENHEQIVYPWTITGRALHNWHLPPG</sequence>
<protein>
    <submittedName>
        <fullName evidence="1">Uncharacterized protein</fullName>
    </submittedName>
</protein>